<dbReference type="SUPFAM" id="SSF52540">
    <property type="entry name" value="P-loop containing nucleoside triphosphate hydrolases"/>
    <property type="match status" value="1"/>
</dbReference>
<keyword evidence="9" id="KW-0460">Magnesium</keyword>
<gene>
    <name evidence="11" type="primary">tsaE</name>
    <name evidence="11" type="ORF">QGN29_06035</name>
</gene>
<evidence type="ECO:0000256" key="7">
    <source>
        <dbReference type="ARBA" id="ARBA00022741"/>
    </source>
</evidence>
<dbReference type="InterPro" id="IPR027417">
    <property type="entry name" value="P-loop_NTPase"/>
</dbReference>
<proteinExistence type="inferred from homology"/>
<evidence type="ECO:0000313" key="12">
    <source>
        <dbReference type="Proteomes" id="UP001268683"/>
    </source>
</evidence>
<keyword evidence="8" id="KW-0067">ATP-binding</keyword>
<dbReference type="InterPro" id="IPR003442">
    <property type="entry name" value="T6A_TsaE"/>
</dbReference>
<keyword evidence="12" id="KW-1185">Reference proteome</keyword>
<reference evidence="11" key="1">
    <citation type="submission" date="2023-04" db="EMBL/GenBank/DDBJ databases">
        <title>Complete genome sequence of Temperatibacter marinus.</title>
        <authorList>
            <person name="Rong J.-C."/>
            <person name="Yi M.-L."/>
            <person name="Zhao Q."/>
        </authorList>
    </citation>
    <scope>NUCLEOTIDE SEQUENCE</scope>
    <source>
        <strain evidence="11">NBRC 110045</strain>
    </source>
</reference>
<comment type="subcellular location">
    <subcellularLocation>
        <location evidence="1">Cytoplasm</location>
    </subcellularLocation>
</comment>
<keyword evidence="6" id="KW-0479">Metal-binding</keyword>
<evidence type="ECO:0000313" key="11">
    <source>
        <dbReference type="EMBL" id="WND03931.1"/>
    </source>
</evidence>
<keyword evidence="4" id="KW-0963">Cytoplasm</keyword>
<evidence type="ECO:0000256" key="9">
    <source>
        <dbReference type="ARBA" id="ARBA00022842"/>
    </source>
</evidence>
<dbReference type="GO" id="GO:0046872">
    <property type="term" value="F:metal ion binding"/>
    <property type="evidence" value="ECO:0007669"/>
    <property type="project" value="UniProtKB-KW"/>
</dbReference>
<name>A0AA52EFP3_9PROT</name>
<comment type="similarity">
    <text evidence="2">Belongs to the TsaE family.</text>
</comment>
<dbReference type="EMBL" id="CP123872">
    <property type="protein sequence ID" value="WND03931.1"/>
    <property type="molecule type" value="Genomic_DNA"/>
</dbReference>
<dbReference type="GO" id="GO:0005524">
    <property type="term" value="F:ATP binding"/>
    <property type="evidence" value="ECO:0007669"/>
    <property type="project" value="UniProtKB-KW"/>
</dbReference>
<evidence type="ECO:0000256" key="5">
    <source>
        <dbReference type="ARBA" id="ARBA00022694"/>
    </source>
</evidence>
<evidence type="ECO:0000256" key="10">
    <source>
        <dbReference type="ARBA" id="ARBA00032441"/>
    </source>
</evidence>
<dbReference type="AlphaFoldDB" id="A0AA52EFP3"/>
<dbReference type="Gene3D" id="3.40.50.300">
    <property type="entry name" value="P-loop containing nucleotide triphosphate hydrolases"/>
    <property type="match status" value="1"/>
</dbReference>
<dbReference type="KEGG" id="tmk:QGN29_06035"/>
<protein>
    <recommendedName>
        <fullName evidence="3">tRNA threonylcarbamoyladenosine biosynthesis protein TsaE</fullName>
    </recommendedName>
    <alternativeName>
        <fullName evidence="10">t(6)A37 threonylcarbamoyladenosine biosynthesis protein TsaE</fullName>
    </alternativeName>
</protein>
<dbReference type="Proteomes" id="UP001268683">
    <property type="component" value="Chromosome"/>
</dbReference>
<dbReference type="Pfam" id="PF02367">
    <property type="entry name" value="TsaE"/>
    <property type="match status" value="1"/>
</dbReference>
<keyword evidence="5" id="KW-0819">tRNA processing</keyword>
<dbReference type="PANTHER" id="PTHR33540">
    <property type="entry name" value="TRNA THREONYLCARBAMOYLADENOSINE BIOSYNTHESIS PROTEIN TSAE"/>
    <property type="match status" value="1"/>
</dbReference>
<dbReference type="GO" id="GO:0002949">
    <property type="term" value="P:tRNA threonylcarbamoyladenosine modification"/>
    <property type="evidence" value="ECO:0007669"/>
    <property type="project" value="InterPro"/>
</dbReference>
<dbReference type="NCBIfam" id="TIGR00150">
    <property type="entry name" value="T6A_YjeE"/>
    <property type="match status" value="1"/>
</dbReference>
<dbReference type="RefSeq" id="WP_310799796.1">
    <property type="nucleotide sequence ID" value="NZ_CP123872.1"/>
</dbReference>
<dbReference type="PANTHER" id="PTHR33540:SF2">
    <property type="entry name" value="TRNA THREONYLCARBAMOYLADENOSINE BIOSYNTHESIS PROTEIN TSAE"/>
    <property type="match status" value="1"/>
</dbReference>
<accession>A0AA52EFP3</accession>
<sequence>MSQLPIFSFQSYSEQETEAFAIQIGRLLRVGDIVALVGDLGAGKSVTARAIIRFLCEDDAMEVPSPTFTLVQEYQTDKMNIWHSDLYRIEESDEIYELGFEEALDHAALLVEWPDRLPAEFQEDCLVFTLKNDPKDKSRHISLYGNQQWQKRLEKRK</sequence>
<evidence type="ECO:0000256" key="4">
    <source>
        <dbReference type="ARBA" id="ARBA00022490"/>
    </source>
</evidence>
<dbReference type="GO" id="GO:0005737">
    <property type="term" value="C:cytoplasm"/>
    <property type="evidence" value="ECO:0007669"/>
    <property type="project" value="UniProtKB-SubCell"/>
</dbReference>
<evidence type="ECO:0000256" key="3">
    <source>
        <dbReference type="ARBA" id="ARBA00019010"/>
    </source>
</evidence>
<keyword evidence="7" id="KW-0547">Nucleotide-binding</keyword>
<evidence type="ECO:0000256" key="1">
    <source>
        <dbReference type="ARBA" id="ARBA00004496"/>
    </source>
</evidence>
<evidence type="ECO:0000256" key="6">
    <source>
        <dbReference type="ARBA" id="ARBA00022723"/>
    </source>
</evidence>
<organism evidence="11 12">
    <name type="scientific">Temperatibacter marinus</name>
    <dbReference type="NCBI Taxonomy" id="1456591"/>
    <lineage>
        <taxon>Bacteria</taxon>
        <taxon>Pseudomonadati</taxon>
        <taxon>Pseudomonadota</taxon>
        <taxon>Alphaproteobacteria</taxon>
        <taxon>Kordiimonadales</taxon>
        <taxon>Temperatibacteraceae</taxon>
        <taxon>Temperatibacter</taxon>
    </lineage>
</organism>
<evidence type="ECO:0000256" key="2">
    <source>
        <dbReference type="ARBA" id="ARBA00007599"/>
    </source>
</evidence>
<evidence type="ECO:0000256" key="8">
    <source>
        <dbReference type="ARBA" id="ARBA00022840"/>
    </source>
</evidence>